<reference evidence="2" key="1">
    <citation type="submission" date="2020-01" db="EMBL/GenBank/DDBJ databases">
        <authorList>
            <person name="Meier V. D."/>
            <person name="Meier V D."/>
        </authorList>
    </citation>
    <scope>NUCLEOTIDE SEQUENCE</scope>
    <source>
        <strain evidence="2">HLG_WM_MAG_07</strain>
    </source>
</reference>
<sequence>MRLEDIQQAYAKAIYANEPTALEALIHESPEFSTEQRVGVYQNNTIGGLKTALRNTFPVCETLVGKDYFGQLAQHHVKLNPSADRNLEEYGANFSETLATLIEQRPELAELAYLSDVAKLEWIQHQTYFANDRQSFDLEAFAALAPEVQTQVTFILADDVSLIDSPYPIYDIWHSHQQSIELEITHTEHNYLLIQRPQWKVTATLIDGAYYALLKAISDSKTLIELTVFLAESPVDLATLIEQKIITSF</sequence>
<organism evidence="2">
    <name type="scientific">uncultured Thiotrichaceae bacterium</name>
    <dbReference type="NCBI Taxonomy" id="298394"/>
    <lineage>
        <taxon>Bacteria</taxon>
        <taxon>Pseudomonadati</taxon>
        <taxon>Pseudomonadota</taxon>
        <taxon>Gammaproteobacteria</taxon>
        <taxon>Thiotrichales</taxon>
        <taxon>Thiotrichaceae</taxon>
        <taxon>environmental samples</taxon>
    </lineage>
</organism>
<dbReference type="InterPro" id="IPR044922">
    <property type="entry name" value="DUF2063_N_sf"/>
</dbReference>
<accession>A0A6S6T269</accession>
<dbReference type="Pfam" id="PF09836">
    <property type="entry name" value="DUF2063"/>
    <property type="match status" value="1"/>
</dbReference>
<dbReference type="EMBL" id="CACVAY010000055">
    <property type="protein sequence ID" value="CAA6812404.1"/>
    <property type="molecule type" value="Genomic_DNA"/>
</dbReference>
<protein>
    <recommendedName>
        <fullName evidence="1">Putative DNA-binding domain-containing protein</fullName>
    </recommendedName>
</protein>
<proteinExistence type="predicted"/>
<dbReference type="Gene3D" id="1.10.150.690">
    <property type="entry name" value="DUF2063"/>
    <property type="match status" value="1"/>
</dbReference>
<name>A0A6S6T269_9GAMM</name>
<evidence type="ECO:0000259" key="1">
    <source>
        <dbReference type="Pfam" id="PF09836"/>
    </source>
</evidence>
<evidence type="ECO:0000313" key="2">
    <source>
        <dbReference type="EMBL" id="CAA6812404.1"/>
    </source>
</evidence>
<feature type="domain" description="Putative DNA-binding" evidence="1">
    <location>
        <begin position="6"/>
        <end position="96"/>
    </location>
</feature>
<gene>
    <name evidence="2" type="ORF">HELGO_WM37849</name>
</gene>
<dbReference type="AlphaFoldDB" id="A0A6S6T269"/>
<feature type="non-terminal residue" evidence="2">
    <location>
        <position position="249"/>
    </location>
</feature>
<dbReference type="InterPro" id="IPR018640">
    <property type="entry name" value="DUF2063"/>
</dbReference>